<accession>A0ABQ1BJD1</accession>
<comment type="caution">
    <text evidence="1">The sequence shown here is derived from an EMBL/GenBank/DDBJ whole genome shotgun (WGS) entry which is preliminary data.</text>
</comment>
<proteinExistence type="predicted"/>
<dbReference type="EMBL" id="BLKU01000003">
    <property type="protein sequence ID" value="GFG63811.1"/>
    <property type="molecule type" value="Genomic_DNA"/>
</dbReference>
<organism evidence="1 2">
    <name type="scientific">Mycobacterium kubicae</name>
    <dbReference type="NCBI Taxonomy" id="120959"/>
    <lineage>
        <taxon>Bacteria</taxon>
        <taxon>Bacillati</taxon>
        <taxon>Actinomycetota</taxon>
        <taxon>Actinomycetes</taxon>
        <taxon>Mycobacteriales</taxon>
        <taxon>Mycobacteriaceae</taxon>
        <taxon>Mycobacterium</taxon>
        <taxon>Mycobacterium simiae complex</taxon>
    </lineage>
</organism>
<gene>
    <name evidence="1" type="ORF">MKUB_13010</name>
</gene>
<name>A0ABQ1BJD1_9MYCO</name>
<dbReference type="Proteomes" id="UP000465306">
    <property type="component" value="Unassembled WGS sequence"/>
</dbReference>
<keyword evidence="2" id="KW-1185">Reference proteome</keyword>
<evidence type="ECO:0000313" key="2">
    <source>
        <dbReference type="Proteomes" id="UP000465306"/>
    </source>
</evidence>
<dbReference type="Gene3D" id="3.40.50.1220">
    <property type="entry name" value="TPP-binding domain"/>
    <property type="match status" value="1"/>
</dbReference>
<dbReference type="RefSeq" id="WP_260865598.1">
    <property type="nucleotide sequence ID" value="NZ_CP045075.1"/>
</dbReference>
<dbReference type="InterPro" id="IPR029035">
    <property type="entry name" value="DHS-like_NAD/FAD-binding_dom"/>
</dbReference>
<dbReference type="SUPFAM" id="SSF52467">
    <property type="entry name" value="DHS-like NAD/FAD-binding domain"/>
    <property type="match status" value="1"/>
</dbReference>
<sequence>MTVTGHLFIINGDLTKLACDAILIPTDAAFHITVSWKKLLRGKTIPRSWNNADVVQLDSSAKEPHIWLGNAGQVGDDSDFTVFAPIINEFVEQATAALQRRRDDDRIYAWPKYRLAVNVIGSGHGGARNRKGELVHGLLLALDRIARNHDVDMILVAFGDKQYAACQRARRQVISTRPLAETWLFNEQANPNLRSCARRLAEAAIDSQLVLFIGAGVSAGAGLPTWADLLRKVALNSGVEPGIVNLLRDKDYRDQATLLERWLGKGVSGLKKKVASELGTAQKYSLLHGLLASLPSREAVTTNFDQLFEAAATTGDRELAVLPTNPSNTEGRWLLKLHGSVNDHDHLILTRSDFLSMPRQYGALLGLVQGLLLMRHMLFVGYSLQDEDFHELMYEVRAARGDVEIGSSNATVLTLADDPLERQLWENDLAIVPMVAGPAEDVDKSVAARQLEIFLDLVGYLSTTSASFFLDPTYSSLSEDERPLRSSLIDLAAATREAQPGTVGYIIRRFLRQLGDASP</sequence>
<reference evidence="1 2" key="1">
    <citation type="journal article" date="2019" name="Emerg. Microbes Infect.">
        <title>Comprehensive subspecies identification of 175 nontuberculous mycobacteria species based on 7547 genomic profiles.</title>
        <authorList>
            <person name="Matsumoto Y."/>
            <person name="Kinjo T."/>
            <person name="Motooka D."/>
            <person name="Nabeya D."/>
            <person name="Jung N."/>
            <person name="Uechi K."/>
            <person name="Horii T."/>
            <person name="Iida T."/>
            <person name="Fujita J."/>
            <person name="Nakamura S."/>
        </authorList>
    </citation>
    <scope>NUCLEOTIDE SEQUENCE [LARGE SCALE GENOMIC DNA]</scope>
    <source>
        <strain evidence="1 2">JCM 13573</strain>
    </source>
</reference>
<protein>
    <submittedName>
        <fullName evidence="1">SIR2 family protein</fullName>
    </submittedName>
</protein>
<evidence type="ECO:0000313" key="1">
    <source>
        <dbReference type="EMBL" id="GFG63811.1"/>
    </source>
</evidence>
<dbReference type="Pfam" id="PF13289">
    <property type="entry name" value="SIR2_2"/>
    <property type="match status" value="1"/>
</dbReference>